<gene>
    <name evidence="2" type="ORF">OUZ56_022003</name>
</gene>
<reference evidence="2 3" key="1">
    <citation type="journal article" date="2023" name="Nucleic Acids Res.">
        <title>The hologenome of Daphnia magna reveals possible DNA methylation and microbiome-mediated evolution of the host genome.</title>
        <authorList>
            <person name="Chaturvedi A."/>
            <person name="Li X."/>
            <person name="Dhandapani V."/>
            <person name="Marshall H."/>
            <person name="Kissane S."/>
            <person name="Cuenca-Cambronero M."/>
            <person name="Asole G."/>
            <person name="Calvet F."/>
            <person name="Ruiz-Romero M."/>
            <person name="Marangio P."/>
            <person name="Guigo R."/>
            <person name="Rago D."/>
            <person name="Mirbahai L."/>
            <person name="Eastwood N."/>
            <person name="Colbourne J.K."/>
            <person name="Zhou J."/>
            <person name="Mallon E."/>
            <person name="Orsini L."/>
        </authorList>
    </citation>
    <scope>NUCLEOTIDE SEQUENCE [LARGE SCALE GENOMIC DNA]</scope>
    <source>
        <strain evidence="2">LRV0_1</strain>
    </source>
</reference>
<evidence type="ECO:0000313" key="3">
    <source>
        <dbReference type="Proteomes" id="UP001234178"/>
    </source>
</evidence>
<keyword evidence="3" id="KW-1185">Reference proteome</keyword>
<sequence>MYRVAPPRSRDEVYSRIVRLREMEMVRAFTTRLPVVGATGTTLQRNITIYVLVAGIAGGLLLILAILLLCKYCSRLRSRTNRGENTANPVVRERQEHDSFEITLTCLLKGIRER</sequence>
<organism evidence="2 3">
    <name type="scientific">Daphnia magna</name>
    <dbReference type="NCBI Taxonomy" id="35525"/>
    <lineage>
        <taxon>Eukaryota</taxon>
        <taxon>Metazoa</taxon>
        <taxon>Ecdysozoa</taxon>
        <taxon>Arthropoda</taxon>
        <taxon>Crustacea</taxon>
        <taxon>Branchiopoda</taxon>
        <taxon>Diplostraca</taxon>
        <taxon>Cladocera</taxon>
        <taxon>Anomopoda</taxon>
        <taxon>Daphniidae</taxon>
        <taxon>Daphnia</taxon>
    </lineage>
</organism>
<keyword evidence="1" id="KW-1133">Transmembrane helix</keyword>
<evidence type="ECO:0000313" key="2">
    <source>
        <dbReference type="EMBL" id="KAK4028986.1"/>
    </source>
</evidence>
<dbReference type="EMBL" id="JAOYFB010000039">
    <property type="protein sequence ID" value="KAK4028986.1"/>
    <property type="molecule type" value="Genomic_DNA"/>
</dbReference>
<feature type="transmembrane region" description="Helical" evidence="1">
    <location>
        <begin position="47"/>
        <end position="70"/>
    </location>
</feature>
<keyword evidence="1" id="KW-0472">Membrane</keyword>
<keyword evidence="1" id="KW-0812">Transmembrane</keyword>
<comment type="caution">
    <text evidence="2">The sequence shown here is derived from an EMBL/GenBank/DDBJ whole genome shotgun (WGS) entry which is preliminary data.</text>
</comment>
<dbReference type="Proteomes" id="UP001234178">
    <property type="component" value="Unassembled WGS sequence"/>
</dbReference>
<protein>
    <submittedName>
        <fullName evidence="2">Uncharacterized protein</fullName>
    </submittedName>
</protein>
<proteinExistence type="predicted"/>
<evidence type="ECO:0000256" key="1">
    <source>
        <dbReference type="SAM" id="Phobius"/>
    </source>
</evidence>
<name>A0ABR0AV41_9CRUS</name>
<accession>A0ABR0AV41</accession>